<feature type="binding site" evidence="6">
    <location>
        <position position="205"/>
    </location>
    <ligand>
        <name>S-adenosyl-L-methionine</name>
        <dbReference type="ChEBI" id="CHEBI:59789"/>
    </ligand>
</feature>
<comment type="similarity">
    <text evidence="1 6">Belongs to the methyltransferase superfamily. PrmA family.</text>
</comment>
<name>A0A2T6C937_9BACL</name>
<evidence type="ECO:0000313" key="8">
    <source>
        <dbReference type="Proteomes" id="UP000244240"/>
    </source>
</evidence>
<dbReference type="EMBL" id="QBKR01000001">
    <property type="protein sequence ID" value="PTX64848.1"/>
    <property type="molecule type" value="Genomic_DNA"/>
</dbReference>
<evidence type="ECO:0000313" key="7">
    <source>
        <dbReference type="EMBL" id="PTX64848.1"/>
    </source>
</evidence>
<dbReference type="PIRSF" id="PIRSF000401">
    <property type="entry name" value="RPL11_MTase"/>
    <property type="match status" value="1"/>
</dbReference>
<evidence type="ECO:0000256" key="5">
    <source>
        <dbReference type="ARBA" id="ARBA00022691"/>
    </source>
</evidence>
<dbReference type="RefSeq" id="WP_108021342.1">
    <property type="nucleotide sequence ID" value="NZ_QBKR01000001.1"/>
</dbReference>
<comment type="caution">
    <text evidence="7">The sequence shown here is derived from an EMBL/GenBank/DDBJ whole genome shotgun (WGS) entry which is preliminary data.</text>
</comment>
<evidence type="ECO:0000256" key="3">
    <source>
        <dbReference type="ARBA" id="ARBA00022603"/>
    </source>
</evidence>
<dbReference type="Gene3D" id="3.40.50.150">
    <property type="entry name" value="Vaccinia Virus protein VP39"/>
    <property type="match status" value="1"/>
</dbReference>
<dbReference type="PANTHER" id="PTHR43648">
    <property type="entry name" value="ELECTRON TRANSFER FLAVOPROTEIN BETA SUBUNIT LYSINE METHYLTRANSFERASE"/>
    <property type="match status" value="1"/>
</dbReference>
<dbReference type="SUPFAM" id="SSF53335">
    <property type="entry name" value="S-adenosyl-L-methionine-dependent methyltransferases"/>
    <property type="match status" value="1"/>
</dbReference>
<dbReference type="InterPro" id="IPR050078">
    <property type="entry name" value="Ribosomal_L11_MeTrfase_PrmA"/>
</dbReference>
<dbReference type="Proteomes" id="UP000244240">
    <property type="component" value="Unassembled WGS sequence"/>
</dbReference>
<dbReference type="GO" id="GO:0005737">
    <property type="term" value="C:cytoplasm"/>
    <property type="evidence" value="ECO:0007669"/>
    <property type="project" value="UniProtKB-SubCell"/>
</dbReference>
<dbReference type="HAMAP" id="MF_00735">
    <property type="entry name" value="Methyltr_PrmA"/>
    <property type="match status" value="1"/>
</dbReference>
<keyword evidence="3 6" id="KW-0489">Methyltransferase</keyword>
<dbReference type="AlphaFoldDB" id="A0A2T6C937"/>
<protein>
    <recommendedName>
        <fullName evidence="6">Ribosomal protein L11 methyltransferase</fullName>
        <shortName evidence="6">L11 Mtase</shortName>
        <ecNumber evidence="6">2.1.1.-</ecNumber>
    </recommendedName>
</protein>
<dbReference type="InterPro" id="IPR004498">
    <property type="entry name" value="Ribosomal_PrmA_MeTrfase"/>
</dbReference>
<gene>
    <name evidence="6" type="primary">prmA</name>
    <name evidence="7" type="ORF">C8P63_10166</name>
</gene>
<comment type="catalytic activity">
    <reaction evidence="6">
        <text>L-lysyl-[protein] + 3 S-adenosyl-L-methionine = N(6),N(6),N(6)-trimethyl-L-lysyl-[protein] + 3 S-adenosyl-L-homocysteine + 3 H(+)</text>
        <dbReference type="Rhea" id="RHEA:54192"/>
        <dbReference type="Rhea" id="RHEA-COMP:9752"/>
        <dbReference type="Rhea" id="RHEA-COMP:13826"/>
        <dbReference type="ChEBI" id="CHEBI:15378"/>
        <dbReference type="ChEBI" id="CHEBI:29969"/>
        <dbReference type="ChEBI" id="CHEBI:57856"/>
        <dbReference type="ChEBI" id="CHEBI:59789"/>
        <dbReference type="ChEBI" id="CHEBI:61961"/>
    </reaction>
</comment>
<reference evidence="7 8" key="1">
    <citation type="submission" date="2018-04" db="EMBL/GenBank/DDBJ databases">
        <title>Genomic Encyclopedia of Archaeal and Bacterial Type Strains, Phase II (KMG-II): from individual species to whole genera.</title>
        <authorList>
            <person name="Goeker M."/>
        </authorList>
    </citation>
    <scope>NUCLEOTIDE SEQUENCE [LARGE SCALE GENOMIC DNA]</scope>
    <source>
        <strain evidence="7 8">DSM 45787</strain>
    </source>
</reference>
<accession>A0A2T6C937</accession>
<keyword evidence="5 6" id="KW-0949">S-adenosyl-L-methionine</keyword>
<evidence type="ECO:0000256" key="6">
    <source>
        <dbReference type="HAMAP-Rule" id="MF_00735"/>
    </source>
</evidence>
<feature type="binding site" evidence="6">
    <location>
        <position position="183"/>
    </location>
    <ligand>
        <name>S-adenosyl-L-methionine</name>
        <dbReference type="ChEBI" id="CHEBI:59789"/>
    </ligand>
</feature>
<dbReference type="InterPro" id="IPR029063">
    <property type="entry name" value="SAM-dependent_MTases_sf"/>
</dbReference>
<comment type="subcellular location">
    <subcellularLocation>
        <location evidence="6">Cytoplasm</location>
    </subcellularLocation>
</comment>
<dbReference type="GO" id="GO:0032259">
    <property type="term" value="P:methylation"/>
    <property type="evidence" value="ECO:0007669"/>
    <property type="project" value="UniProtKB-KW"/>
</dbReference>
<evidence type="ECO:0000256" key="2">
    <source>
        <dbReference type="ARBA" id="ARBA00022490"/>
    </source>
</evidence>
<evidence type="ECO:0000256" key="4">
    <source>
        <dbReference type="ARBA" id="ARBA00022679"/>
    </source>
</evidence>
<dbReference type="EC" id="2.1.1.-" evidence="6"/>
<keyword evidence="4 6" id="KW-0808">Transferase</keyword>
<dbReference type="NCBIfam" id="TIGR00406">
    <property type="entry name" value="prmA"/>
    <property type="match status" value="1"/>
</dbReference>
<sequence length="311" mass="34509">MDWVEIRVHTTAEAEEAVSHLLLEAGADGTAVLDAAVLTKEWETPFGEWVELSKEDYPDEGVWISGYFSEKDFHPSIKEKLEKAVAELAVHGIDPGPAKITTRRVSEDSWAEAWKVYWKPIHVSSRLTVKPHWETYEPRSEEETVIELDPGMAFGTGSHPTTLLSLMLLEKHLRPGERVIDVGCGSGILSIAAARLGAEDVLALDLDPLAVESTRQNVRLNGLGDRIRVRRENLLQGVEEKADLVISNILAEIILRFTRDLSRVVKPGGCFISSGIIHQKEEDVVSAIREAGFQIVERMCEGDWVALAARS</sequence>
<keyword evidence="2 6" id="KW-0963">Cytoplasm</keyword>
<feature type="binding site" evidence="6">
    <location>
        <position position="248"/>
    </location>
    <ligand>
        <name>S-adenosyl-L-methionine</name>
        <dbReference type="ChEBI" id="CHEBI:59789"/>
    </ligand>
</feature>
<organism evidence="7 8">
    <name type="scientific">Melghirimyces profundicolus</name>
    <dbReference type="NCBI Taxonomy" id="1242148"/>
    <lineage>
        <taxon>Bacteria</taxon>
        <taxon>Bacillati</taxon>
        <taxon>Bacillota</taxon>
        <taxon>Bacilli</taxon>
        <taxon>Bacillales</taxon>
        <taxon>Thermoactinomycetaceae</taxon>
        <taxon>Melghirimyces</taxon>
    </lineage>
</organism>
<dbReference type="GO" id="GO:0005840">
    <property type="term" value="C:ribosome"/>
    <property type="evidence" value="ECO:0007669"/>
    <property type="project" value="UniProtKB-KW"/>
</dbReference>
<keyword evidence="7" id="KW-0687">Ribonucleoprotein</keyword>
<keyword evidence="8" id="KW-1185">Reference proteome</keyword>
<dbReference type="GO" id="GO:0016279">
    <property type="term" value="F:protein-lysine N-methyltransferase activity"/>
    <property type="evidence" value="ECO:0007669"/>
    <property type="project" value="RHEA"/>
</dbReference>
<dbReference type="CDD" id="cd02440">
    <property type="entry name" value="AdoMet_MTases"/>
    <property type="match status" value="1"/>
</dbReference>
<comment type="function">
    <text evidence="6">Methylates ribosomal protein L11.</text>
</comment>
<keyword evidence="7" id="KW-0689">Ribosomal protein</keyword>
<dbReference type="Pfam" id="PF06325">
    <property type="entry name" value="PrmA"/>
    <property type="match status" value="1"/>
</dbReference>
<feature type="binding site" evidence="6">
    <location>
        <position position="162"/>
    </location>
    <ligand>
        <name>S-adenosyl-L-methionine</name>
        <dbReference type="ChEBI" id="CHEBI:59789"/>
    </ligand>
</feature>
<dbReference type="OrthoDB" id="9785995at2"/>
<proteinExistence type="inferred from homology"/>
<dbReference type="PANTHER" id="PTHR43648:SF1">
    <property type="entry name" value="ELECTRON TRANSFER FLAVOPROTEIN BETA SUBUNIT LYSINE METHYLTRANSFERASE"/>
    <property type="match status" value="1"/>
</dbReference>
<evidence type="ECO:0000256" key="1">
    <source>
        <dbReference type="ARBA" id="ARBA00009741"/>
    </source>
</evidence>